<sequence length="70" mass="7555">MNETRISTTIRSQASGGSNVLSVPLGPCGFDIFIKGVSDGIIKSELSLEWIMLIHAIIPIMLVLLKQTTV</sequence>
<evidence type="ECO:0000313" key="3">
    <source>
        <dbReference type="WBParaSite" id="Pan_g5601.t1"/>
    </source>
</evidence>
<proteinExistence type="predicted"/>
<keyword evidence="1" id="KW-0812">Transmembrane</keyword>
<name>A0A7E5A014_PANRE</name>
<keyword evidence="1" id="KW-0472">Membrane</keyword>
<dbReference type="Proteomes" id="UP000492821">
    <property type="component" value="Unassembled WGS sequence"/>
</dbReference>
<dbReference type="WBParaSite" id="Pan_g5601.t1">
    <property type="protein sequence ID" value="Pan_g5601.t1"/>
    <property type="gene ID" value="Pan_g5601"/>
</dbReference>
<evidence type="ECO:0000313" key="2">
    <source>
        <dbReference type="Proteomes" id="UP000492821"/>
    </source>
</evidence>
<keyword evidence="1" id="KW-1133">Transmembrane helix</keyword>
<dbReference type="AlphaFoldDB" id="A0A7E5A014"/>
<accession>A0A7E5A014</accession>
<feature type="transmembrane region" description="Helical" evidence="1">
    <location>
        <begin position="47"/>
        <end position="65"/>
    </location>
</feature>
<organism evidence="2 3">
    <name type="scientific">Panagrellus redivivus</name>
    <name type="common">Microworm</name>
    <dbReference type="NCBI Taxonomy" id="6233"/>
    <lineage>
        <taxon>Eukaryota</taxon>
        <taxon>Metazoa</taxon>
        <taxon>Ecdysozoa</taxon>
        <taxon>Nematoda</taxon>
        <taxon>Chromadorea</taxon>
        <taxon>Rhabditida</taxon>
        <taxon>Tylenchina</taxon>
        <taxon>Panagrolaimomorpha</taxon>
        <taxon>Panagrolaimoidea</taxon>
        <taxon>Panagrolaimidae</taxon>
        <taxon>Panagrellus</taxon>
    </lineage>
</organism>
<evidence type="ECO:0000256" key="1">
    <source>
        <dbReference type="SAM" id="Phobius"/>
    </source>
</evidence>
<reference evidence="3" key="2">
    <citation type="submission" date="2020-10" db="UniProtKB">
        <authorList>
            <consortium name="WormBaseParasite"/>
        </authorList>
    </citation>
    <scope>IDENTIFICATION</scope>
</reference>
<keyword evidence="2" id="KW-1185">Reference proteome</keyword>
<reference evidence="2" key="1">
    <citation type="journal article" date="2013" name="Genetics">
        <title>The draft genome and transcriptome of Panagrellus redivivus are shaped by the harsh demands of a free-living lifestyle.</title>
        <authorList>
            <person name="Srinivasan J."/>
            <person name="Dillman A.R."/>
            <person name="Macchietto M.G."/>
            <person name="Heikkinen L."/>
            <person name="Lakso M."/>
            <person name="Fracchia K.M."/>
            <person name="Antoshechkin I."/>
            <person name="Mortazavi A."/>
            <person name="Wong G."/>
            <person name="Sternberg P.W."/>
        </authorList>
    </citation>
    <scope>NUCLEOTIDE SEQUENCE [LARGE SCALE GENOMIC DNA]</scope>
    <source>
        <strain evidence="2">MT8872</strain>
    </source>
</reference>
<protein>
    <submittedName>
        <fullName evidence="3">Uncharacterized protein</fullName>
    </submittedName>
</protein>